<feature type="region of interest" description="Disordered" evidence="1">
    <location>
        <begin position="17"/>
        <end position="45"/>
    </location>
</feature>
<dbReference type="RefSeq" id="XP_043175532.1">
    <property type="nucleotide sequence ID" value="XM_043319597.1"/>
</dbReference>
<evidence type="ECO:0000313" key="2">
    <source>
        <dbReference type="EMBL" id="CAG5188418.1"/>
    </source>
</evidence>
<protein>
    <submittedName>
        <fullName evidence="2">Uncharacterized protein</fullName>
    </submittedName>
</protein>
<feature type="compositionally biased region" description="Basic and acidic residues" evidence="1">
    <location>
        <begin position="319"/>
        <end position="344"/>
    </location>
</feature>
<comment type="caution">
    <text evidence="2">The sequence shown here is derived from an EMBL/GenBank/DDBJ whole genome shotgun (WGS) entry which is preliminary data.</text>
</comment>
<organism evidence="2 3">
    <name type="scientific">Alternaria atra</name>
    <dbReference type="NCBI Taxonomy" id="119953"/>
    <lineage>
        <taxon>Eukaryota</taxon>
        <taxon>Fungi</taxon>
        <taxon>Dikarya</taxon>
        <taxon>Ascomycota</taxon>
        <taxon>Pezizomycotina</taxon>
        <taxon>Dothideomycetes</taxon>
        <taxon>Pleosporomycetidae</taxon>
        <taxon>Pleosporales</taxon>
        <taxon>Pleosporineae</taxon>
        <taxon>Pleosporaceae</taxon>
        <taxon>Alternaria</taxon>
        <taxon>Alternaria sect. Ulocladioides</taxon>
    </lineage>
</organism>
<sequence>MARFRLLQTGADRRRLAALPPDPSYMSSPVKQPPKGSQKDYPWDSHQDDIVVNTTELDTPGRKLGVEHYRHQLTLRKTYEHIATNFTEDQRKMIPEDALLIPWSPASNNDNDSDDDYTKTRAVHLFQWDEDTKPYTSLPNPNYSRFNYSESIYRATTTNSAVFLAMIRIAEQNLPFIDFDSAITHLPNLAPDSPLPSLPSPKDYWDKKGRGMLKAKSTEDTLYEDKRGDESMTVLFLPRFYKDGRHAVGYYGVVPDKDTEKKLGMGDVVQVLFTPCVTEDLERWGLVQWVHGADSFDEARRLDEAARKEEEEKEEEADAEGRERSKEGETKKDGDKDKDVRRDQDNEHLDIEYMECVGARGGKWLEFDMVEDYDEWVEGFRVVRRIWEKMIKSVVSEVEEGEAQVQ</sequence>
<dbReference type="AlphaFoldDB" id="A0A8J2IPP4"/>
<proteinExistence type="predicted"/>
<gene>
    <name evidence="2" type="ORF">ALTATR162_LOCUS11953</name>
</gene>
<dbReference type="OrthoDB" id="3784214at2759"/>
<keyword evidence="3" id="KW-1185">Reference proteome</keyword>
<reference evidence="2" key="1">
    <citation type="submission" date="2021-05" db="EMBL/GenBank/DDBJ databases">
        <authorList>
            <person name="Stam R."/>
        </authorList>
    </citation>
    <scope>NUCLEOTIDE SEQUENCE</scope>
    <source>
        <strain evidence="2">CS162</strain>
    </source>
</reference>
<feature type="region of interest" description="Disordered" evidence="1">
    <location>
        <begin position="304"/>
        <end position="344"/>
    </location>
</feature>
<evidence type="ECO:0000313" key="3">
    <source>
        <dbReference type="Proteomes" id="UP000676310"/>
    </source>
</evidence>
<dbReference type="Proteomes" id="UP000676310">
    <property type="component" value="Unassembled WGS sequence"/>
</dbReference>
<dbReference type="GeneID" id="67012282"/>
<evidence type="ECO:0000256" key="1">
    <source>
        <dbReference type="SAM" id="MobiDB-lite"/>
    </source>
</evidence>
<dbReference type="EMBL" id="CAJRGZ010000032">
    <property type="protein sequence ID" value="CAG5188418.1"/>
    <property type="molecule type" value="Genomic_DNA"/>
</dbReference>
<name>A0A8J2IPP4_9PLEO</name>
<accession>A0A8J2IPP4</accession>